<evidence type="ECO:0000313" key="3">
    <source>
        <dbReference type="Proteomes" id="UP001220324"/>
    </source>
</evidence>
<feature type="compositionally biased region" description="Low complexity" evidence="1">
    <location>
        <begin position="276"/>
        <end position="286"/>
    </location>
</feature>
<keyword evidence="3" id="KW-1185">Reference proteome</keyword>
<feature type="compositionally biased region" description="Basic and acidic residues" evidence="1">
    <location>
        <begin position="264"/>
        <end position="275"/>
    </location>
</feature>
<gene>
    <name evidence="2" type="ORF">N7494_006131</name>
</gene>
<proteinExistence type="predicted"/>
<feature type="region of interest" description="Disordered" evidence="1">
    <location>
        <begin position="264"/>
        <end position="301"/>
    </location>
</feature>
<dbReference type="Proteomes" id="UP001220324">
    <property type="component" value="Unassembled WGS sequence"/>
</dbReference>
<reference evidence="2 3" key="1">
    <citation type="journal article" date="2023" name="IMA Fungus">
        <title>Comparative genomic study of the Penicillium genus elucidates a diverse pangenome and 15 lateral gene transfer events.</title>
        <authorList>
            <person name="Petersen C."/>
            <person name="Sorensen T."/>
            <person name="Nielsen M.R."/>
            <person name="Sondergaard T.E."/>
            <person name="Sorensen J.L."/>
            <person name="Fitzpatrick D.A."/>
            <person name="Frisvad J.C."/>
            <person name="Nielsen K.L."/>
        </authorList>
    </citation>
    <scope>NUCLEOTIDE SEQUENCE [LARGE SCALE GENOMIC DNA]</scope>
    <source>
        <strain evidence="2 3">IBT 35679</strain>
    </source>
</reference>
<evidence type="ECO:0000256" key="1">
    <source>
        <dbReference type="SAM" id="MobiDB-lite"/>
    </source>
</evidence>
<comment type="caution">
    <text evidence="2">The sequence shown here is derived from an EMBL/GenBank/DDBJ whole genome shotgun (WGS) entry which is preliminary data.</text>
</comment>
<organism evidence="2 3">
    <name type="scientific">Penicillium frequentans</name>
    <dbReference type="NCBI Taxonomy" id="3151616"/>
    <lineage>
        <taxon>Eukaryota</taxon>
        <taxon>Fungi</taxon>
        <taxon>Dikarya</taxon>
        <taxon>Ascomycota</taxon>
        <taxon>Pezizomycotina</taxon>
        <taxon>Eurotiomycetes</taxon>
        <taxon>Eurotiomycetidae</taxon>
        <taxon>Eurotiales</taxon>
        <taxon>Aspergillaceae</taxon>
        <taxon>Penicillium</taxon>
    </lineage>
</organism>
<accession>A0AAD6CVN8</accession>
<evidence type="ECO:0000313" key="2">
    <source>
        <dbReference type="EMBL" id="KAJ5541055.1"/>
    </source>
</evidence>
<dbReference type="AlphaFoldDB" id="A0AAD6CVN8"/>
<dbReference type="EMBL" id="JAQIZZ010000005">
    <property type="protein sequence ID" value="KAJ5541055.1"/>
    <property type="molecule type" value="Genomic_DNA"/>
</dbReference>
<protein>
    <submittedName>
        <fullName evidence="2">Uncharacterized protein</fullName>
    </submittedName>
</protein>
<sequence>MSVQFIPRGYYAAGATKMAKNMAMALPLSELSFVSPAALQLVDADFENFLNTQTLSDTTNANTLYDSSPCDQDEFPSLPEECTMDDSDVIFEFLKDPSDASDVVQSATLYAQPTLFSSLEEAREAVRRQGPTAGDPTFPQTTEEMRNLIASLKVAMKSVAHAKDSQKTIKPFAESRHSDLAIEVACWELLNVIMTRHTNGASFTEAHEKRETGLFQVRFERVVHGLQVSKSICKHLLDEAYNKVFVDDPLHAVKRVSANKKVNDNKKGLINKGKEATAQAEAANETPLTPPPSGKKRKQCR</sequence>
<name>A0AAD6CVN8_9EURO</name>